<dbReference type="InterPro" id="IPR011256">
    <property type="entry name" value="Reg_factor_effector_dom_sf"/>
</dbReference>
<evidence type="ECO:0000313" key="3">
    <source>
        <dbReference type="Proteomes" id="UP000186058"/>
    </source>
</evidence>
<dbReference type="InterPro" id="IPR029442">
    <property type="entry name" value="GyrI-like"/>
</dbReference>
<dbReference type="RefSeq" id="WP_074107592.1">
    <property type="nucleotide sequence ID" value="NZ_LVWI01000037.1"/>
</dbReference>
<protein>
    <recommendedName>
        <fullName evidence="1">GyrI-like small molecule binding domain-containing protein</fullName>
    </recommendedName>
</protein>
<gene>
    <name evidence="2" type="ORF">A3844_12800</name>
</gene>
<reference evidence="2 3" key="1">
    <citation type="submission" date="2016-03" db="EMBL/GenBank/DDBJ databases">
        <authorList>
            <person name="Sant'Anna F.H."/>
            <person name="Ambrosini A."/>
            <person name="Souza R."/>
            <person name="Bach E."/>
            <person name="Fernandes G."/>
            <person name="Balsanelli E."/>
            <person name="Baura V.A."/>
            <person name="Souza E.M."/>
            <person name="Passaglia L."/>
        </authorList>
    </citation>
    <scope>NUCLEOTIDE SEQUENCE [LARGE SCALE GENOMIC DNA]</scope>
    <source>
        <strain evidence="2 3">P26E</strain>
    </source>
</reference>
<proteinExistence type="predicted"/>
<dbReference type="Gene3D" id="3.20.80.10">
    <property type="entry name" value="Regulatory factor, effector binding domain"/>
    <property type="match status" value="1"/>
</dbReference>
<keyword evidence="3" id="KW-1185">Reference proteome</keyword>
<accession>A0ABX3EPU9</accession>
<evidence type="ECO:0000259" key="1">
    <source>
        <dbReference type="Pfam" id="PF06445"/>
    </source>
</evidence>
<dbReference type="InterPro" id="IPR008319">
    <property type="entry name" value="GyrI-like_CCH_Lin2189-like"/>
</dbReference>
<name>A0ABX3EPU9_9BACL</name>
<sequence>MKYEWKKQEKAFYLPPSEPTLITVPAYPYFMLSGEGNPNSEAFAEAVGVLYSLSYAIKMLPKKGPAPEGYHEYSIFPLEGVWDLSEQGRLKAGLDKDELVYTIMIRQPDFVTPALAVEIIEKVKRTKPQPLLDRATFGSCEDGLCVQMLHSGPYDDEPASFSKMEQYCAQQGLRRISKTHREIYLSDARRTQPEKLKTVLRFLVSREE</sequence>
<dbReference type="Proteomes" id="UP000186058">
    <property type="component" value="Unassembled WGS sequence"/>
</dbReference>
<dbReference type="PIRSF" id="PIRSF031644">
    <property type="entry name" value="UCP031644"/>
    <property type="match status" value="1"/>
</dbReference>
<organism evidence="2 3">
    <name type="scientific">Paenibacillus helianthi</name>
    <dbReference type="NCBI Taxonomy" id="1349432"/>
    <lineage>
        <taxon>Bacteria</taxon>
        <taxon>Bacillati</taxon>
        <taxon>Bacillota</taxon>
        <taxon>Bacilli</taxon>
        <taxon>Bacillales</taxon>
        <taxon>Paenibacillaceae</taxon>
        <taxon>Paenibacillus</taxon>
    </lineage>
</organism>
<dbReference type="Pfam" id="PF06445">
    <property type="entry name" value="GyrI-like"/>
    <property type="match status" value="1"/>
</dbReference>
<dbReference type="SUPFAM" id="SSF55136">
    <property type="entry name" value="Probable bacterial effector-binding domain"/>
    <property type="match status" value="1"/>
</dbReference>
<evidence type="ECO:0000313" key="2">
    <source>
        <dbReference type="EMBL" id="OKP86872.1"/>
    </source>
</evidence>
<feature type="domain" description="GyrI-like small molecule binding" evidence="1">
    <location>
        <begin position="18"/>
        <end position="198"/>
    </location>
</feature>
<comment type="caution">
    <text evidence="2">The sequence shown here is derived from an EMBL/GenBank/DDBJ whole genome shotgun (WGS) entry which is preliminary data.</text>
</comment>
<dbReference type="EMBL" id="LVWI01000037">
    <property type="protein sequence ID" value="OKP86872.1"/>
    <property type="molecule type" value="Genomic_DNA"/>
</dbReference>